<reference evidence="2 3" key="1">
    <citation type="journal article" date="2023" name="Nucleic Acids Res.">
        <title>The hologenome of Daphnia magna reveals possible DNA methylation and microbiome-mediated evolution of the host genome.</title>
        <authorList>
            <person name="Chaturvedi A."/>
            <person name="Li X."/>
            <person name="Dhandapani V."/>
            <person name="Marshall H."/>
            <person name="Kissane S."/>
            <person name="Cuenca-Cambronero M."/>
            <person name="Asole G."/>
            <person name="Calvet F."/>
            <person name="Ruiz-Romero M."/>
            <person name="Marangio P."/>
            <person name="Guigo R."/>
            <person name="Rago D."/>
            <person name="Mirbahai L."/>
            <person name="Eastwood N."/>
            <person name="Colbourne J.K."/>
            <person name="Zhou J."/>
            <person name="Mallon E."/>
            <person name="Orsini L."/>
        </authorList>
    </citation>
    <scope>NUCLEOTIDE SEQUENCE [LARGE SCALE GENOMIC DNA]</scope>
    <source>
        <strain evidence="2">LRV0_1</strain>
    </source>
</reference>
<organism evidence="2 3">
    <name type="scientific">Daphnia magna</name>
    <dbReference type="NCBI Taxonomy" id="35525"/>
    <lineage>
        <taxon>Eukaryota</taxon>
        <taxon>Metazoa</taxon>
        <taxon>Ecdysozoa</taxon>
        <taxon>Arthropoda</taxon>
        <taxon>Crustacea</taxon>
        <taxon>Branchiopoda</taxon>
        <taxon>Diplostraca</taxon>
        <taxon>Cladocera</taxon>
        <taxon>Anomopoda</taxon>
        <taxon>Daphniidae</taxon>
        <taxon>Daphnia</taxon>
    </lineage>
</organism>
<evidence type="ECO:0000256" key="1">
    <source>
        <dbReference type="SAM" id="MobiDB-lite"/>
    </source>
</evidence>
<name>A0ABQ9ZZ62_9CRUS</name>
<evidence type="ECO:0000313" key="3">
    <source>
        <dbReference type="Proteomes" id="UP001234178"/>
    </source>
</evidence>
<accession>A0ABQ9ZZ62</accession>
<protein>
    <submittedName>
        <fullName evidence="2">Uncharacterized protein</fullName>
    </submittedName>
</protein>
<dbReference type="Proteomes" id="UP001234178">
    <property type="component" value="Unassembled WGS sequence"/>
</dbReference>
<proteinExistence type="predicted"/>
<keyword evidence="3" id="KW-1185">Reference proteome</keyword>
<feature type="region of interest" description="Disordered" evidence="1">
    <location>
        <begin position="1"/>
        <end position="72"/>
    </location>
</feature>
<feature type="compositionally biased region" description="Polar residues" evidence="1">
    <location>
        <begin position="24"/>
        <end position="45"/>
    </location>
</feature>
<feature type="compositionally biased region" description="Basic residues" evidence="1">
    <location>
        <begin position="52"/>
        <end position="61"/>
    </location>
</feature>
<evidence type="ECO:0000313" key="2">
    <source>
        <dbReference type="EMBL" id="KAK4018196.1"/>
    </source>
</evidence>
<comment type="caution">
    <text evidence="2">The sequence shown here is derived from an EMBL/GenBank/DDBJ whole genome shotgun (WGS) entry which is preliminary data.</text>
</comment>
<sequence>MQKPFERGSSPAPDSPLARKEQISIVSSQFRQPTLATHKSYTANGKTAEKSARRKCTRRGGKATMVNHRDPPSVHWSRRTFVPFHKLPPGFEPEYPRIAGKPANQLSLRGVQSMRIFKHVIPSLTN</sequence>
<dbReference type="EMBL" id="JAOYFB010000036">
    <property type="protein sequence ID" value="KAK4018196.1"/>
    <property type="molecule type" value="Genomic_DNA"/>
</dbReference>
<gene>
    <name evidence="2" type="ORF">OUZ56_000264</name>
</gene>